<feature type="domain" description="Glucosamine inositolphosphorylceramide transferase 1 N-terminal" evidence="2">
    <location>
        <begin position="9"/>
        <end position="283"/>
    </location>
</feature>
<dbReference type="Gene3D" id="2.115.10.20">
    <property type="entry name" value="Glycosyl hydrolase domain, family 43"/>
    <property type="match status" value="1"/>
</dbReference>
<sequence length="287" mass="32166">MTGPLPDDPWSIGLYAGPDPLHLAPSRDRANPIMAREQVTDIPAAFVADPFLLRHKGEWHLFFEVLNHERGLGEIGWASSPDAIAWSYQGIALRESFHLSYPCVFEHGGEVLMVPETLDAGVVRLYRADPFPTRWVPVADLLQGRLADPTPFRFEGRWWMFACPAPSSHDALSLFFADTLAGPWQEHPASPLIAGDRSRARPGGRVVCWDGRLYRFSQDCGLRYGSGVRAFEITRLTRDDYVERECIESPILGPSGRGWNGKGMHHVDAWQIAPDRWIAAVDGIRIK</sequence>
<reference evidence="3" key="1">
    <citation type="submission" date="2015-10" db="EMBL/GenBank/DDBJ databases">
        <authorList>
            <person name="Gilbert D.G."/>
        </authorList>
    </citation>
    <scope>NUCLEOTIDE SEQUENCE</scope>
</reference>
<name>A0A170PQ30_9ZZZZ</name>
<dbReference type="SUPFAM" id="SSF75005">
    <property type="entry name" value="Arabinanase/levansucrase/invertase"/>
    <property type="match status" value="1"/>
</dbReference>
<dbReference type="EMBL" id="CZQE01000370">
    <property type="protein sequence ID" value="CUS46492.1"/>
    <property type="molecule type" value="Genomic_DNA"/>
</dbReference>
<dbReference type="InterPro" id="IPR052176">
    <property type="entry name" value="Glycosyl_Hydrlase_43_Enz"/>
</dbReference>
<organism evidence="3">
    <name type="scientific">hydrothermal vent metagenome</name>
    <dbReference type="NCBI Taxonomy" id="652676"/>
    <lineage>
        <taxon>unclassified sequences</taxon>
        <taxon>metagenomes</taxon>
        <taxon>ecological metagenomes</taxon>
    </lineage>
</organism>
<protein>
    <recommendedName>
        <fullName evidence="2">Glucosamine inositolphosphorylceramide transferase 1 N-terminal domain-containing protein</fullName>
    </recommendedName>
</protein>
<evidence type="ECO:0000313" key="3">
    <source>
        <dbReference type="EMBL" id="CUS46492.1"/>
    </source>
</evidence>
<dbReference type="PANTHER" id="PTHR43772:SF2">
    <property type="entry name" value="PUTATIVE (AFU_ORTHOLOGUE AFUA_2G04480)-RELATED"/>
    <property type="match status" value="1"/>
</dbReference>
<proteinExistence type="predicted"/>
<dbReference type="Pfam" id="PF24793">
    <property type="entry name" value="GINT1_N"/>
    <property type="match status" value="1"/>
</dbReference>
<dbReference type="InterPro" id="IPR023296">
    <property type="entry name" value="Glyco_hydro_beta-prop_sf"/>
</dbReference>
<evidence type="ECO:0000259" key="2">
    <source>
        <dbReference type="Pfam" id="PF24793"/>
    </source>
</evidence>
<accession>A0A170PQ30</accession>
<dbReference type="PANTHER" id="PTHR43772">
    <property type="entry name" value="ENDO-1,4-BETA-XYLANASE"/>
    <property type="match status" value="1"/>
</dbReference>
<evidence type="ECO:0000256" key="1">
    <source>
        <dbReference type="ARBA" id="ARBA00023277"/>
    </source>
</evidence>
<keyword evidence="1" id="KW-0119">Carbohydrate metabolism</keyword>
<gene>
    <name evidence="3" type="ORF">MGWOODY_Smn2054</name>
</gene>
<dbReference type="AlphaFoldDB" id="A0A170PQ30"/>
<dbReference type="InterPro" id="IPR056442">
    <property type="entry name" value="GINT1_N"/>
</dbReference>